<dbReference type="Proteomes" id="UP001201701">
    <property type="component" value="Unassembled WGS sequence"/>
</dbReference>
<evidence type="ECO:0000256" key="1">
    <source>
        <dbReference type="SAM" id="MobiDB-lite"/>
    </source>
</evidence>
<evidence type="ECO:0000313" key="3">
    <source>
        <dbReference type="Proteomes" id="UP001201701"/>
    </source>
</evidence>
<feature type="region of interest" description="Disordered" evidence="1">
    <location>
        <begin position="61"/>
        <end position="131"/>
    </location>
</feature>
<name>A0ABS9QEU3_9HYPH</name>
<sequence>MQVRRTEITTQVDPGDVYGYRVRFQGTEGQSITVAFRSERWFDDDDEVKRQAMAMMAHTVSTPGPLNAYDAPSNGDIATEVDTAEQPAGGEVEEEDDDNPYQESDEALPDDAEEAAISRNPSREGGRFDET</sequence>
<reference evidence="2 3" key="1">
    <citation type="submission" date="2022-02" db="EMBL/GenBank/DDBJ databases">
        <title>Draft genome sequence of Mezorhizobium retamae strain IRAMC:0171 isolated from Retama raetam nodules.</title>
        <authorList>
            <person name="Bengaied R."/>
            <person name="Sbissi I."/>
            <person name="Huber K."/>
            <person name="Ghodbane F."/>
            <person name="Nouioui I."/>
            <person name="Tarhouni M."/>
            <person name="Gtari M."/>
        </authorList>
    </citation>
    <scope>NUCLEOTIDE SEQUENCE [LARGE SCALE GENOMIC DNA]</scope>
    <source>
        <strain evidence="2 3">IRAMC:0171</strain>
    </source>
</reference>
<gene>
    <name evidence="2" type="ORF">L4923_13015</name>
</gene>
<comment type="caution">
    <text evidence="2">The sequence shown here is derived from an EMBL/GenBank/DDBJ whole genome shotgun (WGS) entry which is preliminary data.</text>
</comment>
<protein>
    <submittedName>
        <fullName evidence="2">Uncharacterized protein</fullName>
    </submittedName>
</protein>
<feature type="compositionally biased region" description="Acidic residues" evidence="1">
    <location>
        <begin position="91"/>
        <end position="114"/>
    </location>
</feature>
<dbReference type="EMBL" id="JAKREW010000010">
    <property type="protein sequence ID" value="MCG7505937.1"/>
    <property type="molecule type" value="Genomic_DNA"/>
</dbReference>
<dbReference type="RefSeq" id="WP_239365742.1">
    <property type="nucleotide sequence ID" value="NZ_JAKREW010000010.1"/>
</dbReference>
<feature type="compositionally biased region" description="Basic and acidic residues" evidence="1">
    <location>
        <begin position="121"/>
        <end position="131"/>
    </location>
</feature>
<keyword evidence="3" id="KW-1185">Reference proteome</keyword>
<organism evidence="2 3">
    <name type="scientific">Mesorhizobium retamae</name>
    <dbReference type="NCBI Taxonomy" id="2912854"/>
    <lineage>
        <taxon>Bacteria</taxon>
        <taxon>Pseudomonadati</taxon>
        <taxon>Pseudomonadota</taxon>
        <taxon>Alphaproteobacteria</taxon>
        <taxon>Hyphomicrobiales</taxon>
        <taxon>Phyllobacteriaceae</taxon>
        <taxon>Mesorhizobium</taxon>
    </lineage>
</organism>
<proteinExistence type="predicted"/>
<evidence type="ECO:0000313" key="2">
    <source>
        <dbReference type="EMBL" id="MCG7505937.1"/>
    </source>
</evidence>
<accession>A0ABS9QEU3</accession>